<feature type="signal peptide" evidence="1">
    <location>
        <begin position="1"/>
        <end position="20"/>
    </location>
</feature>
<evidence type="ECO:0000313" key="3">
    <source>
        <dbReference type="Proteomes" id="UP000006055"/>
    </source>
</evidence>
<gene>
    <name evidence="2" type="ordered locus">Desti_1560</name>
</gene>
<evidence type="ECO:0000313" key="2">
    <source>
        <dbReference type="EMBL" id="AFM24271.1"/>
    </source>
</evidence>
<feature type="chain" id="PRO_5003687492" evidence="1">
    <location>
        <begin position="21"/>
        <end position="69"/>
    </location>
</feature>
<proteinExistence type="predicted"/>
<protein>
    <submittedName>
        <fullName evidence="2">Uncharacterized protein</fullName>
    </submittedName>
</protein>
<name>I4C3Y0_DESTA</name>
<dbReference type="STRING" id="706587.Desti_1560"/>
<sequence length="69" mass="7669">MKRNRAKVLLIVLAATLLLAAFPATTQSNYEMDNCIMQCRVAYDPVLNPGAYASCVSDCKTRYEGRPQL</sequence>
<accession>I4C3Y0</accession>
<dbReference type="RefSeq" id="WP_014809419.1">
    <property type="nucleotide sequence ID" value="NC_018025.1"/>
</dbReference>
<evidence type="ECO:0000256" key="1">
    <source>
        <dbReference type="SAM" id="SignalP"/>
    </source>
</evidence>
<keyword evidence="3" id="KW-1185">Reference proteome</keyword>
<reference evidence="3" key="1">
    <citation type="submission" date="2012-06" db="EMBL/GenBank/DDBJ databases">
        <title>Complete sequence of chromosome of Desulfomonile tiedjei DSM 6799.</title>
        <authorList>
            <person name="Lucas S."/>
            <person name="Copeland A."/>
            <person name="Lapidus A."/>
            <person name="Glavina del Rio T."/>
            <person name="Dalin E."/>
            <person name="Tice H."/>
            <person name="Bruce D."/>
            <person name="Goodwin L."/>
            <person name="Pitluck S."/>
            <person name="Peters L."/>
            <person name="Ovchinnikova G."/>
            <person name="Zeytun A."/>
            <person name="Lu M."/>
            <person name="Kyrpides N."/>
            <person name="Mavromatis K."/>
            <person name="Ivanova N."/>
            <person name="Brettin T."/>
            <person name="Detter J.C."/>
            <person name="Han C."/>
            <person name="Larimer F."/>
            <person name="Land M."/>
            <person name="Hauser L."/>
            <person name="Markowitz V."/>
            <person name="Cheng J.-F."/>
            <person name="Hugenholtz P."/>
            <person name="Woyke T."/>
            <person name="Wu D."/>
            <person name="Spring S."/>
            <person name="Schroeder M."/>
            <person name="Brambilla E."/>
            <person name="Klenk H.-P."/>
            <person name="Eisen J.A."/>
        </authorList>
    </citation>
    <scope>NUCLEOTIDE SEQUENCE [LARGE SCALE GENOMIC DNA]</scope>
    <source>
        <strain evidence="3">ATCC 49306 / DSM 6799 / DCB-1</strain>
    </source>
</reference>
<dbReference type="AlphaFoldDB" id="I4C3Y0"/>
<keyword evidence="1" id="KW-0732">Signal</keyword>
<dbReference type="HOGENOM" id="CLU_2769139_0_0_7"/>
<dbReference type="Proteomes" id="UP000006055">
    <property type="component" value="Chromosome"/>
</dbReference>
<organism evidence="2 3">
    <name type="scientific">Desulfomonile tiedjei (strain ATCC 49306 / DSM 6799 / DCB-1)</name>
    <dbReference type="NCBI Taxonomy" id="706587"/>
    <lineage>
        <taxon>Bacteria</taxon>
        <taxon>Pseudomonadati</taxon>
        <taxon>Thermodesulfobacteriota</taxon>
        <taxon>Desulfomonilia</taxon>
        <taxon>Desulfomonilales</taxon>
        <taxon>Desulfomonilaceae</taxon>
        <taxon>Desulfomonile</taxon>
    </lineage>
</organism>
<dbReference type="KEGG" id="dti:Desti_1560"/>
<dbReference type="EMBL" id="CP003360">
    <property type="protein sequence ID" value="AFM24271.1"/>
    <property type="molecule type" value="Genomic_DNA"/>
</dbReference>